<evidence type="ECO:0000313" key="2">
    <source>
        <dbReference type="EMBL" id="ETO00973.1"/>
    </source>
</evidence>
<feature type="non-terminal residue" evidence="2">
    <location>
        <position position="1"/>
    </location>
</feature>
<dbReference type="AlphaFoldDB" id="X6LG74"/>
<dbReference type="EMBL" id="ASPP01039540">
    <property type="protein sequence ID" value="ETO00973.1"/>
    <property type="molecule type" value="Genomic_DNA"/>
</dbReference>
<comment type="caution">
    <text evidence="2">The sequence shown here is derived from an EMBL/GenBank/DDBJ whole genome shotgun (WGS) entry which is preliminary data.</text>
</comment>
<protein>
    <submittedName>
        <fullName evidence="2">Uncharacterized protein</fullName>
    </submittedName>
</protein>
<feature type="compositionally biased region" description="Low complexity" evidence="1">
    <location>
        <begin position="100"/>
        <end position="113"/>
    </location>
</feature>
<name>X6LG74_RETFI</name>
<dbReference type="Proteomes" id="UP000023152">
    <property type="component" value="Unassembled WGS sequence"/>
</dbReference>
<organism evidence="2 3">
    <name type="scientific">Reticulomyxa filosa</name>
    <dbReference type="NCBI Taxonomy" id="46433"/>
    <lineage>
        <taxon>Eukaryota</taxon>
        <taxon>Sar</taxon>
        <taxon>Rhizaria</taxon>
        <taxon>Retaria</taxon>
        <taxon>Foraminifera</taxon>
        <taxon>Monothalamids</taxon>
        <taxon>Reticulomyxidae</taxon>
        <taxon>Reticulomyxa</taxon>
    </lineage>
</organism>
<evidence type="ECO:0000313" key="3">
    <source>
        <dbReference type="Proteomes" id="UP000023152"/>
    </source>
</evidence>
<accession>X6LG74</accession>
<keyword evidence="3" id="KW-1185">Reference proteome</keyword>
<evidence type="ECO:0000256" key="1">
    <source>
        <dbReference type="SAM" id="MobiDB-lite"/>
    </source>
</evidence>
<sequence>IADQSFDYIKKKNNNNVASLIALLTQVLKKCQEYLKQLTPNPSYHYDNPQQFRHMKNETVILGYNINAIKGINVKVISTMISSFIRYHTEIKMERMNNGNEDYQNDNYNSNDNPLSSEIQNNYKQKIRQQYCNSWNKQ</sequence>
<reference evidence="2 3" key="1">
    <citation type="journal article" date="2013" name="Curr. Biol.">
        <title>The Genome of the Foraminiferan Reticulomyxa filosa.</title>
        <authorList>
            <person name="Glockner G."/>
            <person name="Hulsmann N."/>
            <person name="Schleicher M."/>
            <person name="Noegel A.A."/>
            <person name="Eichinger L."/>
            <person name="Gallinger C."/>
            <person name="Pawlowski J."/>
            <person name="Sierra R."/>
            <person name="Euteneuer U."/>
            <person name="Pillet L."/>
            <person name="Moustafa A."/>
            <person name="Platzer M."/>
            <person name="Groth M."/>
            <person name="Szafranski K."/>
            <person name="Schliwa M."/>
        </authorList>
    </citation>
    <scope>NUCLEOTIDE SEQUENCE [LARGE SCALE GENOMIC DNA]</scope>
</reference>
<proteinExistence type="predicted"/>
<feature type="region of interest" description="Disordered" evidence="1">
    <location>
        <begin position="98"/>
        <end position="117"/>
    </location>
</feature>
<gene>
    <name evidence="2" type="ORF">RFI_36467</name>
</gene>